<evidence type="ECO:0000313" key="2">
    <source>
        <dbReference type="EMBL" id="MFG3015454.1"/>
    </source>
</evidence>
<accession>A0ABW7BI92</accession>
<feature type="signal peptide" evidence="1">
    <location>
        <begin position="1"/>
        <end position="25"/>
    </location>
</feature>
<evidence type="ECO:0008006" key="4">
    <source>
        <dbReference type="Google" id="ProtNLM"/>
    </source>
</evidence>
<organism evidence="2 3">
    <name type="scientific">Streptomyces cinerochromogenes</name>
    <dbReference type="NCBI Taxonomy" id="66422"/>
    <lineage>
        <taxon>Bacteria</taxon>
        <taxon>Bacillati</taxon>
        <taxon>Actinomycetota</taxon>
        <taxon>Actinomycetes</taxon>
        <taxon>Kitasatosporales</taxon>
        <taxon>Streptomycetaceae</taxon>
        <taxon>Streptomyces</taxon>
    </lineage>
</organism>
<name>A0ABW7BI92_9ACTN</name>
<dbReference type="RefSeq" id="WP_392823131.1">
    <property type="nucleotide sequence ID" value="NZ_JBICYV010000020.1"/>
</dbReference>
<proteinExistence type="predicted"/>
<protein>
    <recommendedName>
        <fullName evidence="4">Carboxypeptidase regulatory-like domain-containing protein</fullName>
    </recommendedName>
</protein>
<dbReference type="EMBL" id="JBICYV010000020">
    <property type="protein sequence ID" value="MFG3015454.1"/>
    <property type="molecule type" value="Genomic_DNA"/>
</dbReference>
<comment type="caution">
    <text evidence="2">The sequence shown here is derived from an EMBL/GenBank/DDBJ whole genome shotgun (WGS) entry which is preliminary data.</text>
</comment>
<evidence type="ECO:0000256" key="1">
    <source>
        <dbReference type="SAM" id="SignalP"/>
    </source>
</evidence>
<keyword evidence="1" id="KW-0732">Signal</keyword>
<dbReference type="Proteomes" id="UP001604267">
    <property type="component" value="Unassembled WGS sequence"/>
</dbReference>
<keyword evidence="3" id="KW-1185">Reference proteome</keyword>
<feature type="chain" id="PRO_5045105247" description="Carboxypeptidase regulatory-like domain-containing protein" evidence="1">
    <location>
        <begin position="26"/>
        <end position="172"/>
    </location>
</feature>
<gene>
    <name evidence="2" type="ORF">ACGFZB_34455</name>
</gene>
<evidence type="ECO:0000313" key="3">
    <source>
        <dbReference type="Proteomes" id="UP001604267"/>
    </source>
</evidence>
<sequence length="172" mass="17534">MDGRRVRLAVLTPLAVSALTVPASAVAVTAAAAPSAAAAAPTCGVSRGDGMMRLEVVGEDFRPDKAVFIESAHGAEGTVRTDADGVFSATISHAAGTVTARQVGGPEVRCGTAEQGARMNAQEQYAAGYKAGYAAMKNDCDVRDLKRVPVNDNFRNGFEDGAAAAGKKFCGG</sequence>
<reference evidence="2 3" key="1">
    <citation type="submission" date="2024-10" db="EMBL/GenBank/DDBJ databases">
        <title>The Natural Products Discovery Center: Release of the First 8490 Sequenced Strains for Exploring Actinobacteria Biosynthetic Diversity.</title>
        <authorList>
            <person name="Kalkreuter E."/>
            <person name="Kautsar S.A."/>
            <person name="Yang D."/>
            <person name="Bader C.D."/>
            <person name="Teijaro C.N."/>
            <person name="Fluegel L."/>
            <person name="Davis C.M."/>
            <person name="Simpson J.R."/>
            <person name="Lauterbach L."/>
            <person name="Steele A.D."/>
            <person name="Gui C."/>
            <person name="Meng S."/>
            <person name="Li G."/>
            <person name="Viehrig K."/>
            <person name="Ye F."/>
            <person name="Su P."/>
            <person name="Kiefer A.F."/>
            <person name="Nichols A."/>
            <person name="Cepeda A.J."/>
            <person name="Yan W."/>
            <person name="Fan B."/>
            <person name="Jiang Y."/>
            <person name="Adhikari A."/>
            <person name="Zheng C.-J."/>
            <person name="Schuster L."/>
            <person name="Cowan T.M."/>
            <person name="Smanski M.J."/>
            <person name="Chevrette M.G."/>
            <person name="De Carvalho L.P.S."/>
            <person name="Shen B."/>
        </authorList>
    </citation>
    <scope>NUCLEOTIDE SEQUENCE [LARGE SCALE GENOMIC DNA]</scope>
    <source>
        <strain evidence="2 3">NPDC048320</strain>
    </source>
</reference>